<gene>
    <name evidence="1" type="ORF">RHMOL_Rhmol07G0116300</name>
</gene>
<dbReference type="EMBL" id="CM046394">
    <property type="protein sequence ID" value="KAI8546425.1"/>
    <property type="molecule type" value="Genomic_DNA"/>
</dbReference>
<name>A0ACC0MZK4_RHOML</name>
<reference evidence="1" key="1">
    <citation type="submission" date="2022-02" db="EMBL/GenBank/DDBJ databases">
        <title>Plant Genome Project.</title>
        <authorList>
            <person name="Zhang R.-G."/>
        </authorList>
    </citation>
    <scope>NUCLEOTIDE SEQUENCE</scope>
    <source>
        <strain evidence="1">AT1</strain>
    </source>
</reference>
<proteinExistence type="predicted"/>
<organism evidence="1 2">
    <name type="scientific">Rhododendron molle</name>
    <name type="common">Chinese azalea</name>
    <name type="synonym">Azalea mollis</name>
    <dbReference type="NCBI Taxonomy" id="49168"/>
    <lineage>
        <taxon>Eukaryota</taxon>
        <taxon>Viridiplantae</taxon>
        <taxon>Streptophyta</taxon>
        <taxon>Embryophyta</taxon>
        <taxon>Tracheophyta</taxon>
        <taxon>Spermatophyta</taxon>
        <taxon>Magnoliopsida</taxon>
        <taxon>eudicotyledons</taxon>
        <taxon>Gunneridae</taxon>
        <taxon>Pentapetalae</taxon>
        <taxon>asterids</taxon>
        <taxon>Ericales</taxon>
        <taxon>Ericaceae</taxon>
        <taxon>Ericoideae</taxon>
        <taxon>Rhodoreae</taxon>
        <taxon>Rhododendron</taxon>
    </lineage>
</organism>
<dbReference type="Proteomes" id="UP001062846">
    <property type="component" value="Chromosome 7"/>
</dbReference>
<accession>A0ACC0MZK4</accession>
<sequence>MRCRSFSAGGDINQSLSFCFSKPGIGKNHSGWVSFVTDGAWLADSNIGAAAWVLDSSEENPPHQCVQCRALSASFVEIRAGLMVLHWALEHKIDNICIKTNCAVFVQGLSTG</sequence>
<evidence type="ECO:0000313" key="1">
    <source>
        <dbReference type="EMBL" id="KAI8546425.1"/>
    </source>
</evidence>
<keyword evidence="2" id="KW-1185">Reference proteome</keyword>
<evidence type="ECO:0000313" key="2">
    <source>
        <dbReference type="Proteomes" id="UP001062846"/>
    </source>
</evidence>
<comment type="caution">
    <text evidence="1">The sequence shown here is derived from an EMBL/GenBank/DDBJ whole genome shotgun (WGS) entry which is preliminary data.</text>
</comment>
<protein>
    <submittedName>
        <fullName evidence="1">Uncharacterized protein</fullName>
    </submittedName>
</protein>